<keyword evidence="8" id="KW-1185">Reference proteome</keyword>
<evidence type="ECO:0000259" key="6">
    <source>
        <dbReference type="Pfam" id="PF04357"/>
    </source>
</evidence>
<reference evidence="7 8" key="1">
    <citation type="submission" date="2020-10" db="EMBL/GenBank/DDBJ databases">
        <authorList>
            <person name="Castelo-Branco R."/>
            <person name="Eusebio N."/>
            <person name="Adriana R."/>
            <person name="Vieira A."/>
            <person name="Brugerolle De Fraissinette N."/>
            <person name="Rezende De Castro R."/>
            <person name="Schneider M.P."/>
            <person name="Vasconcelos V."/>
            <person name="Leao P.N."/>
        </authorList>
    </citation>
    <scope>NUCLEOTIDE SEQUENCE [LARGE SCALE GENOMIC DNA]</scope>
    <source>
        <strain evidence="7 8">LEGE 06123</strain>
    </source>
</reference>
<evidence type="ECO:0000256" key="1">
    <source>
        <dbReference type="ARBA" id="ARBA00004167"/>
    </source>
</evidence>
<dbReference type="InterPro" id="IPR007452">
    <property type="entry name" value="TamB_C"/>
</dbReference>
<dbReference type="PANTHER" id="PTHR34457:SF3">
    <property type="entry name" value="PROTEIN TIC236, CHLOROPLASTIC"/>
    <property type="match status" value="1"/>
</dbReference>
<accession>A0ABR9UUY5</accession>
<protein>
    <submittedName>
        <fullName evidence="7">Translocation/assembly module TamB domain-containing protein</fullName>
    </submittedName>
</protein>
<gene>
    <name evidence="7" type="ORF">IQ230_16235</name>
</gene>
<evidence type="ECO:0000256" key="3">
    <source>
        <dbReference type="ARBA" id="ARBA00022989"/>
    </source>
</evidence>
<evidence type="ECO:0000256" key="2">
    <source>
        <dbReference type="ARBA" id="ARBA00022692"/>
    </source>
</evidence>
<dbReference type="Proteomes" id="UP000651156">
    <property type="component" value="Unassembled WGS sequence"/>
</dbReference>
<keyword evidence="4 5" id="KW-0472">Membrane</keyword>
<dbReference type="InterPro" id="IPR053022">
    <property type="entry name" value="Chloroplast_translocon_comp"/>
</dbReference>
<dbReference type="Pfam" id="PF04357">
    <property type="entry name" value="TamB"/>
    <property type="match status" value="1"/>
</dbReference>
<evidence type="ECO:0000256" key="5">
    <source>
        <dbReference type="SAM" id="Phobius"/>
    </source>
</evidence>
<dbReference type="EMBL" id="JADEWN010000041">
    <property type="protein sequence ID" value="MBE9191870.1"/>
    <property type="molecule type" value="Genomic_DNA"/>
</dbReference>
<evidence type="ECO:0000256" key="4">
    <source>
        <dbReference type="ARBA" id="ARBA00023136"/>
    </source>
</evidence>
<proteinExistence type="predicted"/>
<feature type="domain" description="Translocation and assembly module TamB C-terminal" evidence="6">
    <location>
        <begin position="1218"/>
        <end position="1598"/>
    </location>
</feature>
<evidence type="ECO:0000313" key="7">
    <source>
        <dbReference type="EMBL" id="MBE9191870.1"/>
    </source>
</evidence>
<dbReference type="RefSeq" id="WP_193933127.1">
    <property type="nucleotide sequence ID" value="NZ_CAWPMZ010000074.1"/>
</dbReference>
<feature type="transmembrane region" description="Helical" evidence="5">
    <location>
        <begin position="26"/>
        <end position="47"/>
    </location>
</feature>
<dbReference type="PANTHER" id="PTHR34457">
    <property type="entry name" value="EMBRYO DEFECTIVE 2410"/>
    <property type="match status" value="1"/>
</dbReference>
<name>A0ABR9UUY5_9CHRO</name>
<keyword evidence="2 5" id="KW-0812">Transmembrane</keyword>
<comment type="subcellular location">
    <subcellularLocation>
        <location evidence="1">Membrane</location>
        <topology evidence="1">Single-pass membrane protein</topology>
    </subcellularLocation>
</comment>
<evidence type="ECO:0000313" key="8">
    <source>
        <dbReference type="Proteomes" id="UP000651156"/>
    </source>
</evidence>
<keyword evidence="3 5" id="KW-1133">Transmembrane helix</keyword>
<organism evidence="7 8">
    <name type="scientific">Gloeocapsopsis crepidinum LEGE 06123</name>
    <dbReference type="NCBI Taxonomy" id="588587"/>
    <lineage>
        <taxon>Bacteria</taxon>
        <taxon>Bacillati</taxon>
        <taxon>Cyanobacteriota</taxon>
        <taxon>Cyanophyceae</taxon>
        <taxon>Oscillatoriophycideae</taxon>
        <taxon>Chroococcales</taxon>
        <taxon>Chroococcaceae</taxon>
        <taxon>Gloeocapsopsis</taxon>
    </lineage>
</organism>
<comment type="caution">
    <text evidence="7">The sequence shown here is derived from an EMBL/GenBank/DDBJ whole genome shotgun (WGS) entry which is preliminary data.</text>
</comment>
<sequence>MTHFGDRPPEPDSNQRLWLILSRSSIAIGAFLLLAIVGGVSWGWIFINQRLVPLVESNLEQIFGRPVDIGLVERFSLNSLRFSSASLPATPTDPDRLTADAVEVHFDLLPLLFDRRLELNVTLVQPDIYIEQAKNGQWVETQIKTPQGGVGFIQTELETIRVQDADIVLVPKPEPGRSKGAVAIADVSGVARFLEQNQRIKFELTGQPNTGGKLTIAGETRPTALQQITLNIQAQNLLATEISRLIDLPINLQAGRVDGDLRVQLQPEGQPSIAGTASLSNVTAKIENVPNLFTNTQGKLLFQQDRTIALKNVTTRYGKIPVQIGGTLNTQKGYNLSGQVKAVSINNLLNTLNVRSPVPTTGTVTADIQLQGAIANPILSGTISTINTAQIDRIPFKDINSRFRLTTAGASPEITFANIQATPTLGGQITGKGQIQLGTQPKVAFNFQGQNVPGNAVAKLYGTSSPIEIGDVSATAQISGSPGNIRTVTQVQAPEATYPGTAEVVVTNKGNTLIRNAVFQVAGGTVTANGQIYRNRQFQAVVNASGVQLNSFSPQLRGQLSANNLRVSGNSFELSDIQAQGQVRFSQGLAVIEQPLTAQVRWNGDQIIVQKATTPGLNASGTVAVRLPEQAAPEIAGFNLDVQARDYDLQDLGLNLPGNVALAGQADFTGKVTGTPDAPNAVGKLGLQNLRVNGLAFDPVLTGRLNYQAGQRTQLEVSGQEDRIAVTLNENNRPISFFVRRDQALATGTTQGENLIVNVQDFPVAVLQNVIPSVRLRNLGTIAGDLSGKLVIDLAQNITDSTVVADLEIARPRVGRLAANVFRGRIRFDAGAFSLTEGELLQGESRISLSGDLQPGDDRQFQFQIDFDQARIENVLQALSIFGFADFAEGLLPEDIPGVEVLQTVPVGLPERSLLTQLRRFSEIEALLAQQRQQREAAPLPTLAELDGTLSGRIAVNGALPPGTQPAFNVSFDLFGQDWVWGNYTIDEVIAQGTYDNGVLTLLPLRVDFGEGLIALTGTLTQEQLLGQVRVEALPVSLIEPFLPPQFPIQVAGNLNALVTLAGSLENPTAIGEVALVEGSVNQQPIDNAQLSFSYNDARLNFGSTVLVAQTQPVEIIGSIPVALPFASVQPDNNQISIQANVQDEGLALLNLLTDQVAWIDGQGQINVAVQGTLDQPVVTGTAVVNDATLQAEALPEPLTDVTGTVEFNGDRIIIPGITGQYNTGEVRAEGTIPIFASQAARQLATNNPLTVSFNDLDVELEGRYQGGVSGNIVITGTALSPDIGGKIRLANGQISLGTGDTPSAAAGSTASNTTDESPIELANLQLILGNDVQIVRQPLLNFEAEGDLTINGTLTNPRPQGVVRLVEGQVNLFTTQFTLARGEEQTARFTPKGGLNPILDVTLVAIIPETTGIQQVPTSSLSGEIRDIPATSFNTFRTVRVQAAVQGPASELAQNLELTSDPNRSEAEIVALLGGSFINTLGRGDPALGLATIAGSTLLNNLQGTITQLGEAIGIDQLRLFPTIVTDPTENVSVLGLAIEADFIITDDFSVSLSRVFAADDSLRYNLIYRLNDQFLMRASTNLSGESRLLVEYDARF</sequence>